<dbReference type="GO" id="GO:0043190">
    <property type="term" value="C:ATP-binding cassette (ABC) transporter complex"/>
    <property type="evidence" value="ECO:0007669"/>
    <property type="project" value="InterPro"/>
</dbReference>
<feature type="transmembrane region" description="Helical" evidence="9">
    <location>
        <begin position="90"/>
        <end position="107"/>
    </location>
</feature>
<evidence type="ECO:0000256" key="2">
    <source>
        <dbReference type="ARBA" id="ARBA00008034"/>
    </source>
</evidence>
<evidence type="ECO:0000256" key="9">
    <source>
        <dbReference type="SAM" id="Phobius"/>
    </source>
</evidence>
<keyword evidence="6 9" id="KW-1133">Transmembrane helix</keyword>
<feature type="transmembrane region" description="Helical" evidence="9">
    <location>
        <begin position="184"/>
        <end position="215"/>
    </location>
</feature>
<feature type="transmembrane region" description="Helical" evidence="9">
    <location>
        <begin position="59"/>
        <end position="78"/>
    </location>
</feature>
<dbReference type="Gene3D" id="1.10.3470.10">
    <property type="entry name" value="ABC transporter involved in vitamin B12 uptake, BtuC"/>
    <property type="match status" value="1"/>
</dbReference>
<dbReference type="RefSeq" id="WP_124824391.1">
    <property type="nucleotide sequence ID" value="NZ_JACIFD010000002.1"/>
</dbReference>
<keyword evidence="5 8" id="KW-0812">Transmembrane</keyword>
<organism evidence="10 11">
    <name type="scientific">Canibacter oris</name>
    <dbReference type="NCBI Taxonomy" id="1365628"/>
    <lineage>
        <taxon>Bacteria</taxon>
        <taxon>Bacillati</taxon>
        <taxon>Actinomycetota</taxon>
        <taxon>Actinomycetes</taxon>
        <taxon>Micrococcales</taxon>
        <taxon>Microbacteriaceae</taxon>
        <taxon>Canibacter</taxon>
    </lineage>
</organism>
<dbReference type="GO" id="GO:0055085">
    <property type="term" value="P:transmembrane transport"/>
    <property type="evidence" value="ECO:0007669"/>
    <property type="project" value="InterPro"/>
</dbReference>
<comment type="caution">
    <text evidence="10">The sequence shown here is derived from an EMBL/GenBank/DDBJ whole genome shotgun (WGS) entry which is preliminary data.</text>
</comment>
<evidence type="ECO:0000256" key="5">
    <source>
        <dbReference type="ARBA" id="ARBA00022692"/>
    </source>
</evidence>
<dbReference type="Proteomes" id="UP000571183">
    <property type="component" value="Unassembled WGS sequence"/>
</dbReference>
<gene>
    <name evidence="10" type="ORF">F5897_000165</name>
</gene>
<comment type="subcellular location">
    <subcellularLocation>
        <location evidence="1 8">Cell membrane</location>
        <topology evidence="1 8">Multi-pass membrane protein</topology>
    </subcellularLocation>
</comment>
<evidence type="ECO:0000256" key="3">
    <source>
        <dbReference type="ARBA" id="ARBA00022448"/>
    </source>
</evidence>
<feature type="transmembrane region" description="Helical" evidence="9">
    <location>
        <begin position="144"/>
        <end position="164"/>
    </location>
</feature>
<dbReference type="GO" id="GO:0010043">
    <property type="term" value="P:response to zinc ion"/>
    <property type="evidence" value="ECO:0007669"/>
    <property type="project" value="TreeGrafter"/>
</dbReference>
<keyword evidence="7 9" id="KW-0472">Membrane</keyword>
<dbReference type="Pfam" id="PF00950">
    <property type="entry name" value="ABC-3"/>
    <property type="match status" value="1"/>
</dbReference>
<dbReference type="AlphaFoldDB" id="A0A840DBL6"/>
<evidence type="ECO:0000256" key="1">
    <source>
        <dbReference type="ARBA" id="ARBA00004651"/>
    </source>
</evidence>
<evidence type="ECO:0000256" key="6">
    <source>
        <dbReference type="ARBA" id="ARBA00022989"/>
    </source>
</evidence>
<dbReference type="InterPro" id="IPR037294">
    <property type="entry name" value="ABC_BtuC-like"/>
</dbReference>
<sequence>MSFVIMILLLCVVTAVSCSVPGTYLVAAKRAITVDAISHAMLPGIVFGFLLTQSLTSPLLIAAAVLCGLFTIWAINALVQSKLVAKHSTLGLSLPPLLALAVIVVTLKASDLHLDTHTVLLGDLNLIAFDELCLPSGCYGPKHLYLLLALLTVNLIFGIGWRRQLSAIIFDREFAQLSGVKTKLLHGILLFLTALTITAVFAATGAVLVLAFMILPGAAARLLTHRLSTMLPLAMLFSALAAASGFGISLLYNLPTSAGIAAVMALEFLLVLAIHVLSQATDARRALRHAQ</sequence>
<feature type="transmembrane region" description="Helical" evidence="9">
    <location>
        <begin position="34"/>
        <end position="52"/>
    </location>
</feature>
<dbReference type="InterPro" id="IPR001626">
    <property type="entry name" value="ABC_TroCD"/>
</dbReference>
<evidence type="ECO:0000313" key="10">
    <source>
        <dbReference type="EMBL" id="MBB4070881.1"/>
    </source>
</evidence>
<dbReference type="SUPFAM" id="SSF81345">
    <property type="entry name" value="ABC transporter involved in vitamin B12 uptake, BtuC"/>
    <property type="match status" value="1"/>
</dbReference>
<protein>
    <submittedName>
        <fullName evidence="10">Manganese/zinc/iron transport system permease protein</fullName>
    </submittedName>
</protein>
<accession>A0A840DBL6</accession>
<comment type="similarity">
    <text evidence="2 8">Belongs to the ABC-3 integral membrane protein family.</text>
</comment>
<dbReference type="EMBL" id="JACIFD010000002">
    <property type="protein sequence ID" value="MBB4070881.1"/>
    <property type="molecule type" value="Genomic_DNA"/>
</dbReference>
<evidence type="ECO:0000256" key="8">
    <source>
        <dbReference type="RuleBase" id="RU003943"/>
    </source>
</evidence>
<keyword evidence="11" id="KW-1185">Reference proteome</keyword>
<keyword evidence="4" id="KW-1003">Cell membrane</keyword>
<proteinExistence type="inferred from homology"/>
<evidence type="ECO:0000256" key="4">
    <source>
        <dbReference type="ARBA" id="ARBA00022475"/>
    </source>
</evidence>
<feature type="transmembrane region" description="Helical" evidence="9">
    <location>
        <begin position="227"/>
        <end position="252"/>
    </location>
</feature>
<feature type="transmembrane region" description="Helical" evidence="9">
    <location>
        <begin position="258"/>
        <end position="278"/>
    </location>
</feature>
<name>A0A840DBL6_9MICO</name>
<evidence type="ECO:0000313" key="11">
    <source>
        <dbReference type="Proteomes" id="UP000571183"/>
    </source>
</evidence>
<dbReference type="PANTHER" id="PTHR30477">
    <property type="entry name" value="ABC-TRANSPORTER METAL-BINDING PROTEIN"/>
    <property type="match status" value="1"/>
</dbReference>
<evidence type="ECO:0000256" key="7">
    <source>
        <dbReference type="ARBA" id="ARBA00023136"/>
    </source>
</evidence>
<reference evidence="10" key="1">
    <citation type="submission" date="2020-08" db="EMBL/GenBank/DDBJ databases">
        <title>Sequencing the genomes of 1000 actinobacteria strains.</title>
        <authorList>
            <person name="Klenk H.-P."/>
        </authorList>
    </citation>
    <scope>NUCLEOTIDE SEQUENCE [LARGE SCALE GENOMIC DNA]</scope>
    <source>
        <strain evidence="10">DSM 27064</strain>
    </source>
</reference>
<dbReference type="PANTHER" id="PTHR30477:SF8">
    <property type="entry name" value="METAL TRANSPORT SYSTEM MEMBRANE PROTEIN CT_070-RELATED"/>
    <property type="match status" value="1"/>
</dbReference>
<keyword evidence="3 8" id="KW-0813">Transport</keyword>